<protein>
    <submittedName>
        <fullName evidence="1">Uncharacterized protein</fullName>
    </submittedName>
</protein>
<comment type="caution">
    <text evidence="1">The sequence shown here is derived from an EMBL/GenBank/DDBJ whole genome shotgun (WGS) entry which is preliminary data.</text>
</comment>
<accession>A0A8J5RLC2</accession>
<dbReference type="EMBL" id="JAAALK010000289">
    <property type="protein sequence ID" value="KAG8050727.1"/>
    <property type="molecule type" value="Genomic_DNA"/>
</dbReference>
<evidence type="ECO:0000313" key="2">
    <source>
        <dbReference type="Proteomes" id="UP000729402"/>
    </source>
</evidence>
<organism evidence="1 2">
    <name type="scientific">Zizania palustris</name>
    <name type="common">Northern wild rice</name>
    <dbReference type="NCBI Taxonomy" id="103762"/>
    <lineage>
        <taxon>Eukaryota</taxon>
        <taxon>Viridiplantae</taxon>
        <taxon>Streptophyta</taxon>
        <taxon>Embryophyta</taxon>
        <taxon>Tracheophyta</taxon>
        <taxon>Spermatophyta</taxon>
        <taxon>Magnoliopsida</taxon>
        <taxon>Liliopsida</taxon>
        <taxon>Poales</taxon>
        <taxon>Poaceae</taxon>
        <taxon>BOP clade</taxon>
        <taxon>Oryzoideae</taxon>
        <taxon>Oryzeae</taxon>
        <taxon>Zizaniinae</taxon>
        <taxon>Zizania</taxon>
    </lineage>
</organism>
<reference evidence="1" key="2">
    <citation type="submission" date="2021-02" db="EMBL/GenBank/DDBJ databases">
        <authorList>
            <person name="Kimball J.A."/>
            <person name="Haas M.W."/>
            <person name="Macchietto M."/>
            <person name="Kono T."/>
            <person name="Duquette J."/>
            <person name="Shao M."/>
        </authorList>
    </citation>
    <scope>NUCLEOTIDE SEQUENCE</scope>
    <source>
        <tissue evidence="1">Fresh leaf tissue</tissue>
    </source>
</reference>
<name>A0A8J5RLC2_ZIZPA</name>
<dbReference type="Proteomes" id="UP000729402">
    <property type="component" value="Unassembled WGS sequence"/>
</dbReference>
<dbReference type="AlphaFoldDB" id="A0A8J5RLC2"/>
<evidence type="ECO:0000313" key="1">
    <source>
        <dbReference type="EMBL" id="KAG8050727.1"/>
    </source>
</evidence>
<gene>
    <name evidence="1" type="ORF">GUJ93_ZPchr0009g844</name>
</gene>
<proteinExistence type="predicted"/>
<keyword evidence="2" id="KW-1185">Reference proteome</keyword>
<reference evidence="1" key="1">
    <citation type="journal article" date="2021" name="bioRxiv">
        <title>Whole Genome Assembly and Annotation of Northern Wild Rice, Zizania palustris L., Supports a Whole Genome Duplication in the Zizania Genus.</title>
        <authorList>
            <person name="Haas M."/>
            <person name="Kono T."/>
            <person name="Macchietto M."/>
            <person name="Millas R."/>
            <person name="McGilp L."/>
            <person name="Shao M."/>
            <person name="Duquette J."/>
            <person name="Hirsch C.N."/>
            <person name="Kimball J."/>
        </authorList>
    </citation>
    <scope>NUCLEOTIDE SEQUENCE</scope>
    <source>
        <tissue evidence="1">Fresh leaf tissue</tissue>
    </source>
</reference>
<sequence length="89" mass="9489">MVMPSRNGPSDCCRNRFPFLHLRFQGVVLPPRPASLPATTTVEKRKGARRPKLHVASFCDSASTAAITAGGGGGGGASRAKDWRLLLAW</sequence>